<dbReference type="InterPro" id="IPR038695">
    <property type="entry name" value="Saro_0823-like_sf"/>
</dbReference>
<dbReference type="Proteomes" id="UP000322822">
    <property type="component" value="Chromosome 1"/>
</dbReference>
<sequence>MRGLLGRASLEASQAMWIPSCNAVHTLGMRMPIDVVFVDGGGTVLAVHANVARGRFRAHWRARATVELAAGRAAALALRAGDRLRFAEAGVRDGEAAA</sequence>
<dbReference type="InterPro" id="IPR003795">
    <property type="entry name" value="DUF192"/>
</dbReference>
<dbReference type="OrthoDB" id="9813379at2"/>
<gene>
    <name evidence="1" type="ORF">FOB72_13565</name>
</gene>
<dbReference type="Gene3D" id="2.60.120.1140">
    <property type="entry name" value="Protein of unknown function DUF192"/>
    <property type="match status" value="1"/>
</dbReference>
<reference evidence="1 2" key="1">
    <citation type="submission" date="2019-09" db="EMBL/GenBank/DDBJ databases">
        <title>FDA dAtabase for Regulatory Grade micrObial Sequences (FDA-ARGOS): Supporting development and validation of Infectious Disease Dx tests.</title>
        <authorList>
            <person name="Sciortino C."/>
            <person name="Tallon L."/>
            <person name="Sadzewicz L."/>
            <person name="Vavikolanu K."/>
            <person name="Mehta A."/>
            <person name="Aluvathingal J."/>
            <person name="Nadendla S."/>
            <person name="Nandy P."/>
            <person name="Geyer C."/>
            <person name="Yan Y."/>
            <person name="Sichtig H."/>
        </authorList>
    </citation>
    <scope>NUCLEOTIDE SEQUENCE [LARGE SCALE GENOMIC DNA]</scope>
    <source>
        <strain evidence="1 2">FDAARGOS_664</strain>
    </source>
</reference>
<accession>A0A5P2H871</accession>
<dbReference type="EMBL" id="CP044065">
    <property type="protein sequence ID" value="QET03834.1"/>
    <property type="molecule type" value="Genomic_DNA"/>
</dbReference>
<name>A0A5P2H871_9BURK</name>
<dbReference type="AlphaFoldDB" id="A0A5P2H871"/>
<evidence type="ECO:0000313" key="2">
    <source>
        <dbReference type="Proteomes" id="UP000322822"/>
    </source>
</evidence>
<proteinExistence type="predicted"/>
<organism evidence="1 2">
    <name type="scientific">Cupriavidus pauculus</name>
    <dbReference type="NCBI Taxonomy" id="82633"/>
    <lineage>
        <taxon>Bacteria</taxon>
        <taxon>Pseudomonadati</taxon>
        <taxon>Pseudomonadota</taxon>
        <taxon>Betaproteobacteria</taxon>
        <taxon>Burkholderiales</taxon>
        <taxon>Burkholderiaceae</taxon>
        <taxon>Cupriavidus</taxon>
    </lineage>
</organism>
<dbReference type="Pfam" id="PF02643">
    <property type="entry name" value="DUF192"/>
    <property type="match status" value="1"/>
</dbReference>
<evidence type="ECO:0000313" key="1">
    <source>
        <dbReference type="EMBL" id="QET03834.1"/>
    </source>
</evidence>
<protein>
    <submittedName>
        <fullName evidence="1">DUF192 domain-containing protein</fullName>
    </submittedName>
</protein>